<gene>
    <name evidence="3" type="ORF">LX70_02930</name>
</gene>
<reference evidence="3 4" key="1">
    <citation type="submission" date="2018-02" db="EMBL/GenBank/DDBJ databases">
        <title>Genomic Encyclopedia of Archaeal and Bacterial Type Strains, Phase II (KMG-II): from individual species to whole genera.</title>
        <authorList>
            <person name="Goeker M."/>
        </authorList>
    </citation>
    <scope>NUCLEOTIDE SEQUENCE [LARGE SCALE GENOMIC DNA]</scope>
    <source>
        <strain evidence="3 4">DSM 18921</strain>
    </source>
</reference>
<name>A0A2S8S5H9_9RHOB</name>
<dbReference type="PANTHER" id="PTHR43884">
    <property type="entry name" value="ACYL-COA DEHYDROGENASE"/>
    <property type="match status" value="1"/>
</dbReference>
<dbReference type="GO" id="GO:0050660">
    <property type="term" value="F:flavin adenine dinucleotide binding"/>
    <property type="evidence" value="ECO:0007669"/>
    <property type="project" value="InterPro"/>
</dbReference>
<evidence type="ECO:0000256" key="1">
    <source>
        <dbReference type="ARBA" id="ARBA00022630"/>
    </source>
</evidence>
<protein>
    <submittedName>
        <fullName evidence="3">Alkylation response protein AidB-like acyl-CoA dehydrogenase</fullName>
    </submittedName>
</protein>
<organism evidence="3 4">
    <name type="scientific">Albidovulum denitrificans</name>
    <dbReference type="NCBI Taxonomy" id="404881"/>
    <lineage>
        <taxon>Bacteria</taxon>
        <taxon>Pseudomonadati</taxon>
        <taxon>Pseudomonadota</taxon>
        <taxon>Alphaproteobacteria</taxon>
        <taxon>Rhodobacterales</taxon>
        <taxon>Paracoccaceae</taxon>
        <taxon>Albidovulum</taxon>
    </lineage>
</organism>
<dbReference type="Pfam" id="PF02770">
    <property type="entry name" value="Acyl-CoA_dh_M"/>
    <property type="match status" value="1"/>
</dbReference>
<dbReference type="OrthoDB" id="9775090at2"/>
<dbReference type="AlphaFoldDB" id="A0A2S8S5H9"/>
<dbReference type="Gene3D" id="1.10.540.10">
    <property type="entry name" value="Acyl-CoA dehydrogenase/oxidase, N-terminal domain"/>
    <property type="match status" value="1"/>
</dbReference>
<dbReference type="InterPro" id="IPR036250">
    <property type="entry name" value="AcylCo_DH-like_C"/>
</dbReference>
<dbReference type="InterPro" id="IPR037069">
    <property type="entry name" value="AcylCoA_DH/ox_N_sf"/>
</dbReference>
<proteinExistence type="predicted"/>
<evidence type="ECO:0000313" key="4">
    <source>
        <dbReference type="Proteomes" id="UP000238338"/>
    </source>
</evidence>
<dbReference type="PANTHER" id="PTHR43884:SF22">
    <property type="entry name" value="BLR3437 PROTEIN"/>
    <property type="match status" value="1"/>
</dbReference>
<comment type="caution">
    <text evidence="3">The sequence shown here is derived from an EMBL/GenBank/DDBJ whole genome shotgun (WGS) entry which is preliminary data.</text>
</comment>
<dbReference type="Gene3D" id="1.20.140.10">
    <property type="entry name" value="Butyryl-CoA Dehydrogenase, subunit A, domain 3"/>
    <property type="match status" value="1"/>
</dbReference>
<dbReference type="Gene3D" id="2.40.110.10">
    <property type="entry name" value="Butyryl-CoA Dehydrogenase, subunit A, domain 2"/>
    <property type="match status" value="1"/>
</dbReference>
<dbReference type="SUPFAM" id="SSF47203">
    <property type="entry name" value="Acyl-CoA dehydrogenase C-terminal domain-like"/>
    <property type="match status" value="1"/>
</dbReference>
<dbReference type="SUPFAM" id="SSF56645">
    <property type="entry name" value="Acyl-CoA dehydrogenase NM domain-like"/>
    <property type="match status" value="1"/>
</dbReference>
<dbReference type="InterPro" id="IPR006091">
    <property type="entry name" value="Acyl-CoA_Oxase/DH_mid-dom"/>
</dbReference>
<dbReference type="GO" id="GO:0003995">
    <property type="term" value="F:acyl-CoA dehydrogenase activity"/>
    <property type="evidence" value="ECO:0007669"/>
    <property type="project" value="TreeGrafter"/>
</dbReference>
<sequence>MTGVAAHCDLLDRVRARFAPLTGPGRALGAVIADDADATRRLADLPLMRAVGQLGLDPGASHAERIAIYETLGHIDLNIAAAAPGPVMTGFVVEALGCDVQKAAFRAIFEARPAWSCFALTEPDCGTDAGAMTTRAEAVADGWRLDGRKYMVGQGVTADVTVVFARTAPGPLGIDAFLVRPAEHPGYRATRLPLTGIAGTNLSEIRLDGVVVAPGARLGAHLSAADRSRRMLSATLDAMRPCLGAMGLGLARAALDRAEAEGLVDAAWSVPYRRRLAALLEWALKLGAARDRGVILDRDAGLMKAGAVAATETTITALLLRAGAGAMAAHPWLRRAWCDASAFEYMEGVTNIHRLNAAHEFRSHGRHSDV</sequence>
<accession>A0A2S8S5H9</accession>
<dbReference type="InterPro" id="IPR046373">
    <property type="entry name" value="Acyl-CoA_Oxase/DH_mid-dom_sf"/>
</dbReference>
<dbReference type="InterPro" id="IPR009100">
    <property type="entry name" value="AcylCoA_DH/oxidase_NM_dom_sf"/>
</dbReference>
<dbReference type="Proteomes" id="UP000238338">
    <property type="component" value="Unassembled WGS sequence"/>
</dbReference>
<feature type="domain" description="Acyl-CoA oxidase/dehydrogenase middle" evidence="2">
    <location>
        <begin position="117"/>
        <end position="210"/>
    </location>
</feature>
<dbReference type="RefSeq" id="WP_105515502.1">
    <property type="nucleotide sequence ID" value="NZ_PVEP01000006.1"/>
</dbReference>
<keyword evidence="4" id="KW-1185">Reference proteome</keyword>
<dbReference type="EMBL" id="PVEP01000006">
    <property type="protein sequence ID" value="PQV56045.1"/>
    <property type="molecule type" value="Genomic_DNA"/>
</dbReference>
<evidence type="ECO:0000313" key="3">
    <source>
        <dbReference type="EMBL" id="PQV56045.1"/>
    </source>
</evidence>
<keyword evidence="1" id="KW-0285">Flavoprotein</keyword>
<evidence type="ECO:0000259" key="2">
    <source>
        <dbReference type="Pfam" id="PF02770"/>
    </source>
</evidence>